<name>A0ABU5DZ52_9PROT</name>
<comment type="caution">
    <text evidence="10">The sequence shown here is derived from an EMBL/GenBank/DDBJ whole genome shotgun (WGS) entry which is preliminary data.</text>
</comment>
<dbReference type="PANTHER" id="PTHR30576:SF0">
    <property type="entry name" value="UNDECAPRENYL-PHOSPHATE N-ACETYLGALACTOSAMINYL 1-PHOSPHATE TRANSFERASE-RELATED"/>
    <property type="match status" value="1"/>
</dbReference>
<protein>
    <submittedName>
        <fullName evidence="10">Undecaprenyl-phosphate glucose phosphotransferase</fullName>
        <ecNumber evidence="10">2.7.8.31</ecNumber>
    </submittedName>
</protein>
<evidence type="ECO:0000256" key="6">
    <source>
        <dbReference type="ARBA" id="ARBA00023136"/>
    </source>
</evidence>
<dbReference type="Pfam" id="PF02397">
    <property type="entry name" value="Bac_transf"/>
    <property type="match status" value="1"/>
</dbReference>
<evidence type="ECO:0000256" key="1">
    <source>
        <dbReference type="ARBA" id="ARBA00004141"/>
    </source>
</evidence>
<evidence type="ECO:0000313" key="11">
    <source>
        <dbReference type="Proteomes" id="UP001271769"/>
    </source>
</evidence>
<evidence type="ECO:0000256" key="8">
    <source>
        <dbReference type="SAM" id="Phobius"/>
    </source>
</evidence>
<evidence type="ECO:0000256" key="5">
    <source>
        <dbReference type="ARBA" id="ARBA00022989"/>
    </source>
</evidence>
<organism evidence="10 11">
    <name type="scientific">Dongia rigui</name>
    <dbReference type="NCBI Taxonomy" id="940149"/>
    <lineage>
        <taxon>Bacteria</taxon>
        <taxon>Pseudomonadati</taxon>
        <taxon>Pseudomonadota</taxon>
        <taxon>Alphaproteobacteria</taxon>
        <taxon>Rhodospirillales</taxon>
        <taxon>Dongiaceae</taxon>
        <taxon>Dongia</taxon>
    </lineage>
</organism>
<evidence type="ECO:0000313" key="10">
    <source>
        <dbReference type="EMBL" id="MDY0872576.1"/>
    </source>
</evidence>
<feature type="transmembrane region" description="Helical" evidence="8">
    <location>
        <begin position="45"/>
        <end position="69"/>
    </location>
</feature>
<evidence type="ECO:0000259" key="9">
    <source>
        <dbReference type="Pfam" id="PF02397"/>
    </source>
</evidence>
<evidence type="ECO:0000256" key="2">
    <source>
        <dbReference type="ARBA" id="ARBA00006464"/>
    </source>
</evidence>
<dbReference type="InterPro" id="IPR017475">
    <property type="entry name" value="EPS_sugar_tfrase"/>
</dbReference>
<feature type="domain" description="Bacterial sugar transferase" evidence="9">
    <location>
        <begin position="324"/>
        <end position="512"/>
    </location>
</feature>
<dbReference type="SUPFAM" id="SSF51735">
    <property type="entry name" value="NAD(P)-binding Rossmann-fold domains"/>
    <property type="match status" value="1"/>
</dbReference>
<dbReference type="Gene3D" id="3.40.50.720">
    <property type="entry name" value="NAD(P)-binding Rossmann-like Domain"/>
    <property type="match status" value="1"/>
</dbReference>
<comment type="similarity">
    <text evidence="2">Belongs to the bacterial sugar transferase family.</text>
</comment>
<keyword evidence="7" id="KW-0270">Exopolysaccharide synthesis</keyword>
<evidence type="ECO:0000256" key="4">
    <source>
        <dbReference type="ARBA" id="ARBA00022692"/>
    </source>
</evidence>
<keyword evidence="4 8" id="KW-0812">Transmembrane</keyword>
<keyword evidence="6 8" id="KW-0472">Membrane</keyword>
<comment type="subcellular location">
    <subcellularLocation>
        <location evidence="1">Membrane</location>
        <topology evidence="1">Multi-pass membrane protein</topology>
    </subcellularLocation>
</comment>
<accession>A0ABU5DZ52</accession>
<dbReference type="Pfam" id="PF13727">
    <property type="entry name" value="CoA_binding_3"/>
    <property type="match status" value="1"/>
</dbReference>
<reference evidence="10 11" key="1">
    <citation type="journal article" date="2013" name="Antonie Van Leeuwenhoek">
        <title>Dongia rigui sp. nov., isolated from freshwater of a large wetland in Korea.</title>
        <authorList>
            <person name="Baik K.S."/>
            <person name="Hwang Y.M."/>
            <person name="Choi J.S."/>
            <person name="Kwon J."/>
            <person name="Seong C.N."/>
        </authorList>
    </citation>
    <scope>NUCLEOTIDE SEQUENCE [LARGE SCALE GENOMIC DNA]</scope>
    <source>
        <strain evidence="10 11">04SU4-P</strain>
    </source>
</reference>
<dbReference type="Proteomes" id="UP001271769">
    <property type="component" value="Unassembled WGS sequence"/>
</dbReference>
<dbReference type="InterPro" id="IPR003362">
    <property type="entry name" value="Bact_transf"/>
</dbReference>
<gene>
    <name evidence="10" type="ORF">SMD31_11600</name>
</gene>
<dbReference type="InterPro" id="IPR017473">
    <property type="entry name" value="Undecaprenyl-P_gluc_Ptfrase"/>
</dbReference>
<dbReference type="PANTHER" id="PTHR30576">
    <property type="entry name" value="COLANIC BIOSYNTHESIS UDP-GLUCOSE LIPID CARRIER TRANSFERASE"/>
    <property type="match status" value="1"/>
</dbReference>
<dbReference type="EC" id="2.7.8.31" evidence="10"/>
<evidence type="ECO:0000256" key="3">
    <source>
        <dbReference type="ARBA" id="ARBA00022679"/>
    </source>
</evidence>
<keyword evidence="3 10" id="KW-0808">Transferase</keyword>
<evidence type="ECO:0000256" key="7">
    <source>
        <dbReference type="ARBA" id="ARBA00023169"/>
    </source>
</evidence>
<keyword evidence="5 8" id="KW-1133">Transmembrane helix</keyword>
<dbReference type="InterPro" id="IPR036291">
    <property type="entry name" value="NAD(P)-bd_dom_sf"/>
</dbReference>
<keyword evidence="11" id="KW-1185">Reference proteome</keyword>
<feature type="transmembrane region" description="Helical" evidence="8">
    <location>
        <begin position="81"/>
        <end position="99"/>
    </location>
</feature>
<dbReference type="GO" id="GO:0089702">
    <property type="term" value="F:undecaprenyl-phosphate glucose phosphotransferase activity"/>
    <property type="evidence" value="ECO:0007669"/>
    <property type="project" value="UniProtKB-EC"/>
</dbReference>
<proteinExistence type="inferred from homology"/>
<feature type="transmembrane region" description="Helical" evidence="8">
    <location>
        <begin position="119"/>
        <end position="140"/>
    </location>
</feature>
<dbReference type="NCBIfam" id="TIGR03025">
    <property type="entry name" value="EPS_sugtrans"/>
    <property type="match status" value="1"/>
</dbReference>
<dbReference type="EMBL" id="JAXCLX010000002">
    <property type="protein sequence ID" value="MDY0872576.1"/>
    <property type="molecule type" value="Genomic_DNA"/>
</dbReference>
<sequence>MTGVAMLQLHIAPNMRSSQIVAAPANDVEARRFNSIRFIPRDPRLGGVLLAVCDISVFFVAMAAISGLLLYSQIELLQTNLPHFFVTAALSFFLAHAFAQSYKAESLSRISKISRTEFILKPALLTGAAAGFAYGLETLLGRGTPIVSNLPLSALPAEAYFALFATVGVALERGAAYGLLSRLQAAGHLATNVVLFGADVIGQRLMRVISDDYADSVQVRGIFDDRLQRVPRDLQGTPVRGGIDQLVDLVQNDPTIDKVLVALPMNAEDRILHLLAKLRHLPVDVALVPEFIGVRVDKQVIRDAHPPILNVSRKPQSGLDRVVKRSFDVLAASGALIALSPLLLGSALAIKLTSAGPVFFRQPRMGFNNRKFHVYKFRSMYTDCADLEAKQQTQRNDSRITKVGSFLRKTSIDELPQLINVLKGDMSLVGPRPHALGMQVGNRLCDEIVREYAVRHRMKPGITGWAQVHGLRGAVDEPEVLEARVHHDIYYIDNWSFIFDLRIILMTVIELIRPRNAY</sequence>
<dbReference type="NCBIfam" id="TIGR03023">
    <property type="entry name" value="WcaJ_sugtrans"/>
    <property type="match status" value="1"/>
</dbReference>